<comment type="caution">
    <text evidence="1">The sequence shown here is derived from an EMBL/GenBank/DDBJ whole genome shotgun (WGS) entry which is preliminary data.</text>
</comment>
<reference evidence="2" key="1">
    <citation type="journal article" date="2019" name="Int. J. Syst. Evol. Microbiol.">
        <title>The Global Catalogue of Microorganisms (GCM) 10K type strain sequencing project: providing services to taxonomists for standard genome sequencing and annotation.</title>
        <authorList>
            <consortium name="The Broad Institute Genomics Platform"/>
            <consortium name="The Broad Institute Genome Sequencing Center for Infectious Disease"/>
            <person name="Wu L."/>
            <person name="Ma J."/>
        </authorList>
    </citation>
    <scope>NUCLEOTIDE SEQUENCE [LARGE SCALE GENOMIC DNA]</scope>
    <source>
        <strain evidence="2">JCM 9092</strain>
    </source>
</reference>
<evidence type="ECO:0000313" key="1">
    <source>
        <dbReference type="EMBL" id="GAA3087591.1"/>
    </source>
</evidence>
<protein>
    <submittedName>
        <fullName evidence="1">Uncharacterized protein</fullName>
    </submittedName>
</protein>
<proteinExistence type="predicted"/>
<sequence>MATPTDVIPPAPGGGAPLPPMTFTAPEGFFALPLAGTAEERAALADTFVRELYSRGDESIWTPAAPYYAAIAEYLAQSGLAYSAMGLFSTDEGGVAQCAFTVAAVETDQPDPDIAAQGILSALGHDPLNDARWMDLPCGPAVSCVTLREIRLGPDVSATGEEAGFRTGQIQVHVPFPNGPYTAVFTLFTASLDYWGEFCDMVVAILGTVSFTDPMDATRSASSP</sequence>
<name>A0ABP6M9U8_9ACTN</name>
<evidence type="ECO:0000313" key="2">
    <source>
        <dbReference type="Proteomes" id="UP001501637"/>
    </source>
</evidence>
<keyword evidence="2" id="KW-1185">Reference proteome</keyword>
<dbReference type="Proteomes" id="UP001501637">
    <property type="component" value="Unassembled WGS sequence"/>
</dbReference>
<dbReference type="RefSeq" id="WP_344519066.1">
    <property type="nucleotide sequence ID" value="NZ_BAAAUG010000019.1"/>
</dbReference>
<gene>
    <name evidence="1" type="ORF">GCM10010449_08900</name>
</gene>
<dbReference type="EMBL" id="BAAAUG010000019">
    <property type="protein sequence ID" value="GAA3087591.1"/>
    <property type="molecule type" value="Genomic_DNA"/>
</dbReference>
<accession>A0ABP6M9U8</accession>
<organism evidence="1 2">
    <name type="scientific">Streptomyces rectiviolaceus</name>
    <dbReference type="NCBI Taxonomy" id="332591"/>
    <lineage>
        <taxon>Bacteria</taxon>
        <taxon>Bacillati</taxon>
        <taxon>Actinomycetota</taxon>
        <taxon>Actinomycetes</taxon>
        <taxon>Kitasatosporales</taxon>
        <taxon>Streptomycetaceae</taxon>
        <taxon>Streptomyces</taxon>
    </lineage>
</organism>